<dbReference type="OrthoDB" id="449252at2759"/>
<dbReference type="PANTHER" id="PTHR13680">
    <property type="entry name" value="CDGSH IRON-SULFUR DOMAIN-CONTAINING PROTEIN 1"/>
    <property type="match status" value="1"/>
</dbReference>
<keyword evidence="3" id="KW-0812">Transmembrane</keyword>
<dbReference type="InterPro" id="IPR018967">
    <property type="entry name" value="FeS-contain_CDGSH-typ"/>
</dbReference>
<sequence>MQPLAHLVKVSLPEYLASLPIPDTVGGWFRLGIKEWAALVPPTALLAGVTYMSYKAFCPRGQQGCGRSSKVNLKVLKSNAKVVDTIDVEDISEKAVLCRCWRSKNTYRIQSATKNDNLRCMGHLFAHKLGVMSVNVAIL</sequence>
<comment type="similarity">
    <text evidence="2 10">Belongs to the CISD protein family. CISD2 subfamily.</text>
</comment>
<name>A0A653DNC2_CALMS</name>
<keyword evidence="8 10" id="KW-0411">Iron-sulfur</keyword>
<dbReference type="GO" id="GO:0005789">
    <property type="term" value="C:endoplasmic reticulum membrane"/>
    <property type="evidence" value="ECO:0007669"/>
    <property type="project" value="UniProtKB-SubCell"/>
</dbReference>
<keyword evidence="7 10" id="KW-0408">Iron</keyword>
<evidence type="ECO:0000256" key="5">
    <source>
        <dbReference type="ARBA" id="ARBA00022723"/>
    </source>
</evidence>
<keyword evidence="6" id="KW-1133">Transmembrane helix</keyword>
<evidence type="ECO:0000256" key="8">
    <source>
        <dbReference type="ARBA" id="ARBA00023014"/>
    </source>
</evidence>
<dbReference type="GO" id="GO:0010506">
    <property type="term" value="P:regulation of autophagy"/>
    <property type="evidence" value="ECO:0007669"/>
    <property type="project" value="UniProtKB-UniRule"/>
</dbReference>
<dbReference type="Gene3D" id="3.40.5.90">
    <property type="entry name" value="CDGSH iron-sulfur domain, mitoNEET-type"/>
    <property type="match status" value="1"/>
</dbReference>
<accession>A0A653DNC2</accession>
<evidence type="ECO:0000313" key="13">
    <source>
        <dbReference type="Proteomes" id="UP000410492"/>
    </source>
</evidence>
<keyword evidence="13" id="KW-1185">Reference proteome</keyword>
<keyword evidence="5 10" id="KW-0479">Metal-binding</keyword>
<keyword evidence="10" id="KW-0256">Endoplasmic reticulum</keyword>
<gene>
    <name evidence="12" type="ORF">CALMAC_LOCUS19051</name>
</gene>
<dbReference type="EMBL" id="CAACVG010013345">
    <property type="protein sequence ID" value="VEN61716.1"/>
    <property type="molecule type" value="Genomic_DNA"/>
</dbReference>
<dbReference type="InterPro" id="IPR042216">
    <property type="entry name" value="MitoNEET_CISD"/>
</dbReference>
<dbReference type="InterPro" id="IPR019610">
    <property type="entry name" value="FeS-contain_mitoNEET_N"/>
</dbReference>
<protein>
    <recommendedName>
        <fullName evidence="10">CDGSH iron-sulfur domain-containing protein 2 homologue</fullName>
    </recommendedName>
</protein>
<evidence type="ECO:0000256" key="10">
    <source>
        <dbReference type="RuleBase" id="RU369084"/>
    </source>
</evidence>
<evidence type="ECO:0000256" key="3">
    <source>
        <dbReference type="ARBA" id="ARBA00022692"/>
    </source>
</evidence>
<evidence type="ECO:0000256" key="9">
    <source>
        <dbReference type="ARBA" id="ARBA00023136"/>
    </source>
</evidence>
<dbReference type="PANTHER" id="PTHR13680:SF5">
    <property type="entry name" value="CDGSH IRON-SULFUR DOMAIN-CONTAINING PROTEIN 1"/>
    <property type="match status" value="1"/>
</dbReference>
<organism evidence="12 13">
    <name type="scientific">Callosobruchus maculatus</name>
    <name type="common">Southern cowpea weevil</name>
    <name type="synonym">Pulse bruchid</name>
    <dbReference type="NCBI Taxonomy" id="64391"/>
    <lineage>
        <taxon>Eukaryota</taxon>
        <taxon>Metazoa</taxon>
        <taxon>Ecdysozoa</taxon>
        <taxon>Arthropoda</taxon>
        <taxon>Hexapoda</taxon>
        <taxon>Insecta</taxon>
        <taxon>Pterygota</taxon>
        <taxon>Neoptera</taxon>
        <taxon>Endopterygota</taxon>
        <taxon>Coleoptera</taxon>
        <taxon>Polyphaga</taxon>
        <taxon>Cucujiformia</taxon>
        <taxon>Chrysomeloidea</taxon>
        <taxon>Chrysomelidae</taxon>
        <taxon>Bruchinae</taxon>
        <taxon>Bruchini</taxon>
        <taxon>Callosobruchus</taxon>
    </lineage>
</organism>
<evidence type="ECO:0000313" key="12">
    <source>
        <dbReference type="EMBL" id="VEN61716.1"/>
    </source>
</evidence>
<dbReference type="GO" id="GO:0046872">
    <property type="term" value="F:metal ion binding"/>
    <property type="evidence" value="ECO:0007669"/>
    <property type="project" value="UniProtKB-UniRule"/>
</dbReference>
<comment type="subcellular location">
    <subcellularLocation>
        <location evidence="1 10">Endoplasmic reticulum membrane</location>
        <topology evidence="1 10">Single-pass membrane protein</topology>
    </subcellularLocation>
</comment>
<comment type="cofactor">
    <cofactor evidence="10">
        <name>[2Fe-2S] cluster</name>
        <dbReference type="ChEBI" id="CHEBI:190135"/>
    </cofactor>
    <text evidence="10">Binds 1 [2Fe-2S] cluster.</text>
</comment>
<keyword evidence="9" id="KW-0472">Membrane</keyword>
<evidence type="ECO:0000256" key="6">
    <source>
        <dbReference type="ARBA" id="ARBA00022989"/>
    </source>
</evidence>
<dbReference type="Pfam" id="PF10660">
    <property type="entry name" value="MitoNEET_N"/>
    <property type="match status" value="1"/>
</dbReference>
<feature type="domain" description="Iron-binding zinc finger CDGSH type" evidence="11">
    <location>
        <begin position="81"/>
        <end position="110"/>
    </location>
</feature>
<dbReference type="SMART" id="SM00704">
    <property type="entry name" value="ZnF_CDGSH"/>
    <property type="match status" value="1"/>
</dbReference>
<dbReference type="GO" id="GO:0051537">
    <property type="term" value="F:2 iron, 2 sulfur cluster binding"/>
    <property type="evidence" value="ECO:0007669"/>
    <property type="project" value="UniProtKB-UniRule"/>
</dbReference>
<reference evidence="12 13" key="1">
    <citation type="submission" date="2019-01" db="EMBL/GenBank/DDBJ databases">
        <authorList>
            <person name="Sayadi A."/>
        </authorList>
    </citation>
    <scope>NUCLEOTIDE SEQUENCE [LARGE SCALE GENOMIC DNA]</scope>
</reference>
<proteinExistence type="inferred from homology"/>
<dbReference type="GO" id="GO:0005741">
    <property type="term" value="C:mitochondrial outer membrane"/>
    <property type="evidence" value="ECO:0007669"/>
    <property type="project" value="TreeGrafter"/>
</dbReference>
<dbReference type="InterPro" id="IPR045131">
    <property type="entry name" value="CISD1/2"/>
</dbReference>
<dbReference type="AlphaFoldDB" id="A0A653DNC2"/>
<keyword evidence="4 10" id="KW-0001">2Fe-2S</keyword>
<evidence type="ECO:0000259" key="11">
    <source>
        <dbReference type="SMART" id="SM00704"/>
    </source>
</evidence>
<evidence type="ECO:0000256" key="2">
    <source>
        <dbReference type="ARBA" id="ARBA00008624"/>
    </source>
</evidence>
<evidence type="ECO:0000256" key="4">
    <source>
        <dbReference type="ARBA" id="ARBA00022714"/>
    </source>
</evidence>
<dbReference type="Proteomes" id="UP000410492">
    <property type="component" value="Unassembled WGS sequence"/>
</dbReference>
<evidence type="ECO:0000256" key="7">
    <source>
        <dbReference type="ARBA" id="ARBA00023004"/>
    </source>
</evidence>
<evidence type="ECO:0000256" key="1">
    <source>
        <dbReference type="ARBA" id="ARBA00004389"/>
    </source>
</evidence>